<dbReference type="Proteomes" id="UP001367676">
    <property type="component" value="Unassembled WGS sequence"/>
</dbReference>
<evidence type="ECO:0000313" key="14">
    <source>
        <dbReference type="Proteomes" id="UP001367676"/>
    </source>
</evidence>
<comment type="subcellular location">
    <subcellularLocation>
        <location evidence="10">Endomembrane system</location>
        <topology evidence="10">Single-pass type I membrane protein</topology>
    </subcellularLocation>
    <subcellularLocation>
        <location evidence="1">Endoplasmic reticulum</location>
    </subcellularLocation>
    <subcellularLocation>
        <location evidence="12">Membrane</location>
        <topology evidence="12">Single-pass membrane protein</topology>
    </subcellularLocation>
</comment>
<dbReference type="GO" id="GO:0016020">
    <property type="term" value="C:membrane"/>
    <property type="evidence" value="ECO:0007669"/>
    <property type="project" value="UniProtKB-SubCell"/>
</dbReference>
<comment type="catalytic activity">
    <reaction evidence="12">
        <text>glucuronate acceptor + UDP-alpha-D-glucuronate = acceptor beta-D-glucuronoside + UDP + H(+)</text>
        <dbReference type="Rhea" id="RHEA:21032"/>
        <dbReference type="ChEBI" id="CHEBI:15378"/>
        <dbReference type="ChEBI" id="CHEBI:58052"/>
        <dbReference type="ChEBI" id="CHEBI:58223"/>
        <dbReference type="ChEBI" id="CHEBI:132367"/>
        <dbReference type="ChEBI" id="CHEBI:132368"/>
        <dbReference type="EC" id="2.4.1.17"/>
    </reaction>
</comment>
<keyword evidence="9" id="KW-0325">Glycoprotein</keyword>
<proteinExistence type="inferred from homology"/>
<dbReference type="GO" id="GO:0005783">
    <property type="term" value="C:endoplasmic reticulum"/>
    <property type="evidence" value="ECO:0007669"/>
    <property type="project" value="UniProtKB-SubCell"/>
</dbReference>
<name>A0AAN9TDB2_9HEMI</name>
<keyword evidence="5 12" id="KW-0812">Transmembrane</keyword>
<gene>
    <name evidence="13" type="ORF">V9T40_000658</name>
</gene>
<evidence type="ECO:0000256" key="7">
    <source>
        <dbReference type="ARBA" id="ARBA00022989"/>
    </source>
</evidence>
<dbReference type="GO" id="GO:0015020">
    <property type="term" value="F:glucuronosyltransferase activity"/>
    <property type="evidence" value="ECO:0007669"/>
    <property type="project" value="UniProtKB-EC"/>
</dbReference>
<dbReference type="AlphaFoldDB" id="A0AAN9TDB2"/>
<dbReference type="CDD" id="cd03784">
    <property type="entry name" value="GT1_Gtf-like"/>
    <property type="match status" value="1"/>
</dbReference>
<dbReference type="InterPro" id="IPR050271">
    <property type="entry name" value="UDP-glycosyltransferase"/>
</dbReference>
<evidence type="ECO:0000256" key="10">
    <source>
        <dbReference type="ARBA" id="ARBA00046288"/>
    </source>
</evidence>
<dbReference type="PANTHER" id="PTHR48043:SF114">
    <property type="entry name" value="IP04436P-RELATED"/>
    <property type="match status" value="1"/>
</dbReference>
<evidence type="ECO:0000256" key="9">
    <source>
        <dbReference type="ARBA" id="ARBA00023180"/>
    </source>
</evidence>
<keyword evidence="7 12" id="KW-1133">Transmembrane helix</keyword>
<dbReference type="FunFam" id="3.40.50.2000:FF:000050">
    <property type="entry name" value="UDP-glucuronosyltransferase"/>
    <property type="match status" value="1"/>
</dbReference>
<keyword evidence="3 11" id="KW-0328">Glycosyltransferase</keyword>
<evidence type="ECO:0000256" key="8">
    <source>
        <dbReference type="ARBA" id="ARBA00023136"/>
    </source>
</evidence>
<evidence type="ECO:0000256" key="11">
    <source>
        <dbReference type="RuleBase" id="RU003718"/>
    </source>
</evidence>
<keyword evidence="6" id="KW-0256">Endoplasmic reticulum</keyword>
<evidence type="ECO:0000256" key="3">
    <source>
        <dbReference type="ARBA" id="ARBA00022676"/>
    </source>
</evidence>
<evidence type="ECO:0000256" key="2">
    <source>
        <dbReference type="ARBA" id="ARBA00009995"/>
    </source>
</evidence>
<comment type="caution">
    <text evidence="13">The sequence shown here is derived from an EMBL/GenBank/DDBJ whole genome shotgun (WGS) entry which is preliminary data.</text>
</comment>
<accession>A0AAN9TDB2</accession>
<evidence type="ECO:0000256" key="5">
    <source>
        <dbReference type="ARBA" id="ARBA00022692"/>
    </source>
</evidence>
<dbReference type="EC" id="2.4.1.17" evidence="12"/>
<dbReference type="EMBL" id="JBBCAQ010000034">
    <property type="protein sequence ID" value="KAK7580029.1"/>
    <property type="molecule type" value="Genomic_DNA"/>
</dbReference>
<organism evidence="13 14">
    <name type="scientific">Parthenolecanium corni</name>
    <dbReference type="NCBI Taxonomy" id="536013"/>
    <lineage>
        <taxon>Eukaryota</taxon>
        <taxon>Metazoa</taxon>
        <taxon>Ecdysozoa</taxon>
        <taxon>Arthropoda</taxon>
        <taxon>Hexapoda</taxon>
        <taxon>Insecta</taxon>
        <taxon>Pterygota</taxon>
        <taxon>Neoptera</taxon>
        <taxon>Paraneoptera</taxon>
        <taxon>Hemiptera</taxon>
        <taxon>Sternorrhyncha</taxon>
        <taxon>Coccoidea</taxon>
        <taxon>Coccidae</taxon>
        <taxon>Parthenolecanium</taxon>
    </lineage>
</organism>
<dbReference type="InterPro" id="IPR002213">
    <property type="entry name" value="UDP_glucos_trans"/>
</dbReference>
<evidence type="ECO:0000256" key="1">
    <source>
        <dbReference type="ARBA" id="ARBA00004240"/>
    </source>
</evidence>
<dbReference type="Gene3D" id="3.40.50.2000">
    <property type="entry name" value="Glycogen Phosphorylase B"/>
    <property type="match status" value="1"/>
</dbReference>
<comment type="similarity">
    <text evidence="2 11">Belongs to the UDP-glycosyltransferase family.</text>
</comment>
<keyword evidence="8 12" id="KW-0472">Membrane</keyword>
<reference evidence="13 14" key="1">
    <citation type="submission" date="2024-03" db="EMBL/GenBank/DDBJ databases">
        <title>Adaptation during the transition from Ophiocordyceps entomopathogen to insect associate is accompanied by gene loss and intensified selection.</title>
        <authorList>
            <person name="Ward C.M."/>
            <person name="Onetto C.A."/>
            <person name="Borneman A.R."/>
        </authorList>
    </citation>
    <scope>NUCLEOTIDE SEQUENCE [LARGE SCALE GENOMIC DNA]</scope>
    <source>
        <strain evidence="13">AWRI1</strain>
        <tissue evidence="13">Single Adult Female</tissue>
    </source>
</reference>
<keyword evidence="4 11" id="KW-0808">Transferase</keyword>
<feature type="transmembrane region" description="Helical" evidence="12">
    <location>
        <begin position="472"/>
        <end position="496"/>
    </location>
</feature>
<evidence type="ECO:0000313" key="13">
    <source>
        <dbReference type="EMBL" id="KAK7580029.1"/>
    </source>
</evidence>
<dbReference type="SUPFAM" id="SSF53756">
    <property type="entry name" value="UDP-Glycosyltransferase/glycogen phosphorylase"/>
    <property type="match status" value="1"/>
</dbReference>
<evidence type="ECO:0000256" key="4">
    <source>
        <dbReference type="ARBA" id="ARBA00022679"/>
    </source>
</evidence>
<dbReference type="Pfam" id="PF00201">
    <property type="entry name" value="UDPGT"/>
    <property type="match status" value="1"/>
</dbReference>
<dbReference type="PANTHER" id="PTHR48043">
    <property type="entry name" value="EG:EG0003.4 PROTEIN-RELATED"/>
    <property type="match status" value="1"/>
</dbReference>
<dbReference type="PROSITE" id="PS00375">
    <property type="entry name" value="UDPGT"/>
    <property type="match status" value="1"/>
</dbReference>
<keyword evidence="14" id="KW-1185">Reference proteome</keyword>
<dbReference type="InterPro" id="IPR035595">
    <property type="entry name" value="UDP_glycos_trans_CS"/>
</dbReference>
<evidence type="ECO:0000256" key="6">
    <source>
        <dbReference type="ARBA" id="ARBA00022824"/>
    </source>
</evidence>
<sequence>MEAQDEEKVTLYLIIFLLANAKAARILGIFPTGAKSHFEFNKSIMKSLHAAGHEITIISPFKETEPLENITFISMSLESLESTTIKGSIENFVKLPLFTYFRSIAVINQRYCENFSRLKYRQDVLSTPLSKFDVLIMEYTSLYHCFTKIVEKFNIPIILTIPIRAVFFTDTVFGNPNHPAVVPTDYFFIPQHMNFIQKIENTAVHLYTKFLWRIIFGKFDDTKQRIQDDSKSVSTKAFSLLFQNSHSSLLARPMLQNVIEVGGIHLKPSKTLPQEIQKFIDEATAGVILFSFGSITHGSFLSSNIVSMFKEVFSQIPQRVIWKYEKTLEELPQNVMISDWIPQRDILAHKKVVAFISHCGIGGIYEAVYETVPLVMIPFYGDQLPNAATLEEKGVGVVLNALKLSKKKIKNALDLVVNDTRYRENMRQLSRRFKDRPMTPQESVVYWTEYVISHQGALHLRSYSADVPLHQYYLLDVLLVVALALLLLFTSVRLLIRVSFPKIVKMRESKKKKN</sequence>
<evidence type="ECO:0000256" key="12">
    <source>
        <dbReference type="RuleBase" id="RU362059"/>
    </source>
</evidence>
<protein>
    <recommendedName>
        <fullName evidence="12">UDP-glucuronosyltransferase</fullName>
        <ecNumber evidence="12">2.4.1.17</ecNumber>
    </recommendedName>
</protein>